<reference evidence="13" key="1">
    <citation type="submission" date="2025-08" db="UniProtKB">
        <authorList>
            <consortium name="RefSeq"/>
        </authorList>
    </citation>
    <scope>IDENTIFICATION</scope>
    <source>
        <tissue evidence="13">Tentacle</tissue>
    </source>
</reference>
<dbReference type="PANTHER" id="PTHR24248">
    <property type="entry name" value="ADRENERGIC RECEPTOR-RELATED G-PROTEIN COUPLED RECEPTOR"/>
    <property type="match status" value="1"/>
</dbReference>
<dbReference type="Pfam" id="PF00001">
    <property type="entry name" value="7tm_1"/>
    <property type="match status" value="1"/>
</dbReference>
<dbReference type="AlphaFoldDB" id="A0A6P8IFK3"/>
<comment type="similarity">
    <text evidence="9">Belongs to the G-protein coupled receptor 1 family.</text>
</comment>
<dbReference type="InterPro" id="IPR017452">
    <property type="entry name" value="GPCR_Rhodpsn_7TM"/>
</dbReference>
<dbReference type="PRINTS" id="PR01102">
    <property type="entry name" value="5HT6RECEPTR"/>
</dbReference>
<feature type="transmembrane region" description="Helical" evidence="10">
    <location>
        <begin position="303"/>
        <end position="329"/>
    </location>
</feature>
<dbReference type="RefSeq" id="XP_031565536.1">
    <property type="nucleotide sequence ID" value="XM_031709676.1"/>
</dbReference>
<keyword evidence="8 9" id="KW-0807">Transducer</keyword>
<comment type="subcellular location">
    <subcellularLocation>
        <location evidence="1">Cell membrane</location>
        <topology evidence="1">Multi-pass membrane protein</topology>
    </subcellularLocation>
</comment>
<evidence type="ECO:0000256" key="2">
    <source>
        <dbReference type="ARBA" id="ARBA00022475"/>
    </source>
</evidence>
<gene>
    <name evidence="13" type="primary">LOC116300752</name>
</gene>
<dbReference type="Proteomes" id="UP000515163">
    <property type="component" value="Unplaced"/>
</dbReference>
<keyword evidence="2" id="KW-1003">Cell membrane</keyword>
<dbReference type="KEGG" id="aten:116300752"/>
<evidence type="ECO:0000256" key="1">
    <source>
        <dbReference type="ARBA" id="ARBA00004651"/>
    </source>
</evidence>
<keyword evidence="3 9" id="KW-0812">Transmembrane</keyword>
<feature type="transmembrane region" description="Helical" evidence="10">
    <location>
        <begin position="71"/>
        <end position="97"/>
    </location>
</feature>
<proteinExistence type="inferred from homology"/>
<evidence type="ECO:0000256" key="9">
    <source>
        <dbReference type="RuleBase" id="RU000688"/>
    </source>
</evidence>
<dbReference type="SUPFAM" id="SSF81321">
    <property type="entry name" value="Family A G protein-coupled receptor-like"/>
    <property type="match status" value="1"/>
</dbReference>
<evidence type="ECO:0000256" key="8">
    <source>
        <dbReference type="ARBA" id="ARBA00023224"/>
    </source>
</evidence>
<keyword evidence="7 9" id="KW-0675">Receptor</keyword>
<dbReference type="CDD" id="cd14967">
    <property type="entry name" value="7tmA_amine_R-like"/>
    <property type="match status" value="1"/>
</dbReference>
<evidence type="ECO:0000256" key="10">
    <source>
        <dbReference type="SAM" id="Phobius"/>
    </source>
</evidence>
<protein>
    <submittedName>
        <fullName evidence="13">Tyramine receptor 1-like</fullName>
    </submittedName>
</protein>
<dbReference type="PROSITE" id="PS00237">
    <property type="entry name" value="G_PROTEIN_RECEP_F1_1"/>
    <property type="match status" value="1"/>
</dbReference>
<dbReference type="SMART" id="SM01381">
    <property type="entry name" value="7TM_GPCR_Srsx"/>
    <property type="match status" value="1"/>
</dbReference>
<keyword evidence="4 10" id="KW-1133">Transmembrane helix</keyword>
<keyword evidence="12" id="KW-1185">Reference proteome</keyword>
<feature type="transmembrane region" description="Helical" evidence="10">
    <location>
        <begin position="202"/>
        <end position="224"/>
    </location>
</feature>
<feature type="domain" description="G-protein coupled receptors family 1 profile" evidence="11">
    <location>
        <begin position="55"/>
        <end position="326"/>
    </location>
</feature>
<keyword evidence="6 10" id="KW-0472">Membrane</keyword>
<dbReference type="InParanoid" id="A0A6P8IFK3"/>
<dbReference type="Gene3D" id="1.20.1070.10">
    <property type="entry name" value="Rhodopsin 7-helix transmembrane proteins"/>
    <property type="match status" value="1"/>
</dbReference>
<feature type="transmembrane region" description="Helical" evidence="10">
    <location>
        <begin position="159"/>
        <end position="182"/>
    </location>
</feature>
<evidence type="ECO:0000256" key="5">
    <source>
        <dbReference type="ARBA" id="ARBA00023040"/>
    </source>
</evidence>
<feature type="transmembrane region" description="Helical" evidence="10">
    <location>
        <begin position="117"/>
        <end position="138"/>
    </location>
</feature>
<dbReference type="GO" id="GO:0005886">
    <property type="term" value="C:plasma membrane"/>
    <property type="evidence" value="ECO:0007669"/>
    <property type="project" value="UniProtKB-SubCell"/>
</dbReference>
<evidence type="ECO:0000256" key="6">
    <source>
        <dbReference type="ARBA" id="ARBA00023136"/>
    </source>
</evidence>
<feature type="transmembrane region" description="Helical" evidence="10">
    <location>
        <begin position="38"/>
        <end position="59"/>
    </location>
</feature>
<dbReference type="PROSITE" id="PS50262">
    <property type="entry name" value="G_PROTEIN_RECEP_F1_2"/>
    <property type="match status" value="1"/>
</dbReference>
<evidence type="ECO:0000313" key="12">
    <source>
        <dbReference type="Proteomes" id="UP000515163"/>
    </source>
</evidence>
<dbReference type="OrthoDB" id="5951059at2759"/>
<evidence type="ECO:0000259" key="11">
    <source>
        <dbReference type="PROSITE" id="PS50262"/>
    </source>
</evidence>
<evidence type="ECO:0000256" key="4">
    <source>
        <dbReference type="ARBA" id="ARBA00022989"/>
    </source>
</evidence>
<evidence type="ECO:0000256" key="7">
    <source>
        <dbReference type="ARBA" id="ARBA00023170"/>
    </source>
</evidence>
<organism evidence="12 13">
    <name type="scientific">Actinia tenebrosa</name>
    <name type="common">Australian red waratah sea anemone</name>
    <dbReference type="NCBI Taxonomy" id="6105"/>
    <lineage>
        <taxon>Eukaryota</taxon>
        <taxon>Metazoa</taxon>
        <taxon>Cnidaria</taxon>
        <taxon>Anthozoa</taxon>
        <taxon>Hexacorallia</taxon>
        <taxon>Actiniaria</taxon>
        <taxon>Actiniidae</taxon>
        <taxon>Actinia</taxon>
    </lineage>
</organism>
<keyword evidence="5 9" id="KW-0297">G-protein coupled receptor</keyword>
<dbReference type="PRINTS" id="PR00237">
    <property type="entry name" value="GPCRRHODOPSN"/>
</dbReference>
<dbReference type="GO" id="GO:0004930">
    <property type="term" value="F:G protein-coupled receptor activity"/>
    <property type="evidence" value="ECO:0007669"/>
    <property type="project" value="UniProtKB-KW"/>
</dbReference>
<feature type="transmembrane region" description="Helical" evidence="10">
    <location>
        <begin position="277"/>
        <end position="297"/>
    </location>
</feature>
<name>A0A6P8IFK3_ACTTE</name>
<sequence length="345" mass="38887">MPNLSISVPNLTTSTTVSSILNNFKESSLGQVLTRPDILTLALFLSILIVLCGVGNALVCRTIFVTRRLHFPGYYFVASLAVADFLVGVFVLPLSLAYMMTFQMKGYWIFGEAVCDVWVLASMWFGCASILNLCAVTWDRYIAVTSPLLYVMRMSDRHVIRLIVGIWSTSFIAAIINCYGLKMSPTRVLCEVSGLPLIYSSIDFLLLFLLPLVCVVFVNCKIWIIATRQLKRIQAQVPQAIELNETQDTSVVDTSSSQSQTSRNRTFKKEIKTFRTFLIVIGSFFCSWTPFYLMVFIDSFSKVIGVVAHFCVILTYVNSASNPLIYGIFNREFRNALFRSLKCRT</sequence>
<evidence type="ECO:0000256" key="3">
    <source>
        <dbReference type="ARBA" id="ARBA00022692"/>
    </source>
</evidence>
<dbReference type="FunCoup" id="A0A6P8IFK3">
    <property type="interactions" value="1093"/>
</dbReference>
<accession>A0A6P8IFK3</accession>
<dbReference type="GeneID" id="116300752"/>
<dbReference type="InterPro" id="IPR000276">
    <property type="entry name" value="GPCR_Rhodpsn"/>
</dbReference>
<evidence type="ECO:0000313" key="13">
    <source>
        <dbReference type="RefSeq" id="XP_031565536.1"/>
    </source>
</evidence>